<dbReference type="Proteomes" id="UP001500974">
    <property type="component" value="Unassembled WGS sequence"/>
</dbReference>
<proteinExistence type="predicted"/>
<accession>A0ABN3ASR7</accession>
<gene>
    <name evidence="2" type="ORF">GCM10009784_11440</name>
</gene>
<reference evidence="2 3" key="1">
    <citation type="journal article" date="2019" name="Int. J. Syst. Evol. Microbiol.">
        <title>The Global Catalogue of Microorganisms (GCM) 10K type strain sequencing project: providing services to taxonomists for standard genome sequencing and annotation.</title>
        <authorList>
            <consortium name="The Broad Institute Genomics Platform"/>
            <consortium name="The Broad Institute Genome Sequencing Center for Infectious Disease"/>
            <person name="Wu L."/>
            <person name="Ma J."/>
        </authorList>
    </citation>
    <scope>NUCLEOTIDE SEQUENCE [LARGE SCALE GENOMIC DNA]</scope>
    <source>
        <strain evidence="2 3">JCM 14917</strain>
    </source>
</reference>
<comment type="caution">
    <text evidence="2">The sequence shown here is derived from an EMBL/GenBank/DDBJ whole genome shotgun (WGS) entry which is preliminary data.</text>
</comment>
<evidence type="ECO:0000313" key="2">
    <source>
        <dbReference type="EMBL" id="GAA2174187.1"/>
    </source>
</evidence>
<keyword evidence="3" id="KW-1185">Reference proteome</keyword>
<sequence>MWWNFPVEARSAFDDDTDYRRRFVKEIATHCFNARRLSTQTADDLRRLLYFFTRASPLDGEDLSRTLKEWHGERGEPGQRGHSASCNNIYVRLSDSLLSATAKNLHVLQAEILGHLAKPVHSSFEGLNQEECSIRSGDGKSQPRQAGTTTDISNARRLWNQFTDNRTVKDMPVPQARQLARSEKTSLDP</sequence>
<feature type="region of interest" description="Disordered" evidence="1">
    <location>
        <begin position="133"/>
        <end position="189"/>
    </location>
</feature>
<name>A0ABN3ASR7_9MICC</name>
<evidence type="ECO:0000313" key="3">
    <source>
        <dbReference type="Proteomes" id="UP001500974"/>
    </source>
</evidence>
<dbReference type="EMBL" id="BAAAON010000001">
    <property type="protein sequence ID" value="GAA2174187.1"/>
    <property type="molecule type" value="Genomic_DNA"/>
</dbReference>
<protein>
    <submittedName>
        <fullName evidence="2">Uncharacterized protein</fullName>
    </submittedName>
</protein>
<feature type="compositionally biased region" description="Basic and acidic residues" evidence="1">
    <location>
        <begin position="180"/>
        <end position="189"/>
    </location>
</feature>
<feature type="compositionally biased region" description="Polar residues" evidence="1">
    <location>
        <begin position="142"/>
        <end position="153"/>
    </location>
</feature>
<organism evidence="2 3">
    <name type="scientific">Arthrobacter parietis</name>
    <dbReference type="NCBI Taxonomy" id="271434"/>
    <lineage>
        <taxon>Bacteria</taxon>
        <taxon>Bacillati</taxon>
        <taxon>Actinomycetota</taxon>
        <taxon>Actinomycetes</taxon>
        <taxon>Micrococcales</taxon>
        <taxon>Micrococcaceae</taxon>
        <taxon>Arthrobacter</taxon>
    </lineage>
</organism>
<evidence type="ECO:0000256" key="1">
    <source>
        <dbReference type="SAM" id="MobiDB-lite"/>
    </source>
</evidence>